<feature type="compositionally biased region" description="Polar residues" evidence="4">
    <location>
        <begin position="678"/>
        <end position="687"/>
    </location>
</feature>
<dbReference type="HOGENOM" id="CLU_016422_0_0_1"/>
<dbReference type="CDD" id="cd02869">
    <property type="entry name" value="PseudoU_synth_RluA_like"/>
    <property type="match status" value="1"/>
</dbReference>
<dbReference type="Gene3D" id="1.10.196.10">
    <property type="match status" value="1"/>
</dbReference>
<dbReference type="EMBL" id="JH816920">
    <property type="protein sequence ID" value="EKC24785.1"/>
    <property type="molecule type" value="Genomic_DNA"/>
</dbReference>
<comment type="subcellular location">
    <subcellularLocation>
        <location evidence="1">Cytoplasm</location>
    </subcellularLocation>
</comment>
<evidence type="ECO:0000256" key="3">
    <source>
        <dbReference type="ARBA" id="ARBA00022687"/>
    </source>
</evidence>
<dbReference type="FunCoup" id="K1Q7F9">
    <property type="interactions" value="955"/>
</dbReference>
<dbReference type="GO" id="GO:0009982">
    <property type="term" value="F:pseudouridine synthase activity"/>
    <property type="evidence" value="ECO:0007669"/>
    <property type="project" value="InterPro"/>
</dbReference>
<dbReference type="GO" id="GO:0090090">
    <property type="term" value="P:negative regulation of canonical Wnt signaling pathway"/>
    <property type="evidence" value="ECO:0007669"/>
    <property type="project" value="InterPro"/>
</dbReference>
<feature type="compositionally biased region" description="Low complexity" evidence="4">
    <location>
        <begin position="410"/>
        <end position="424"/>
    </location>
</feature>
<dbReference type="InterPro" id="IPR029071">
    <property type="entry name" value="Ubiquitin-like_domsf"/>
</dbReference>
<dbReference type="Pfam" id="PF00778">
    <property type="entry name" value="DIX"/>
    <property type="match status" value="1"/>
</dbReference>
<dbReference type="PANTHER" id="PTHR46102:SF2">
    <property type="entry name" value="AXIN"/>
    <property type="match status" value="1"/>
</dbReference>
<dbReference type="Gene3D" id="2.40.240.130">
    <property type="match status" value="1"/>
</dbReference>
<feature type="compositionally biased region" description="Polar residues" evidence="4">
    <location>
        <begin position="225"/>
        <end position="234"/>
    </location>
</feature>
<dbReference type="InParanoid" id="K1Q7F9"/>
<dbReference type="InterPro" id="IPR006145">
    <property type="entry name" value="PsdUridine_synth_RsuA/RluA"/>
</dbReference>
<feature type="compositionally biased region" description="Polar residues" evidence="4">
    <location>
        <begin position="190"/>
        <end position="199"/>
    </location>
</feature>
<dbReference type="GO" id="GO:0031625">
    <property type="term" value="F:ubiquitin protein ligase binding"/>
    <property type="evidence" value="ECO:0007669"/>
    <property type="project" value="TreeGrafter"/>
</dbReference>
<dbReference type="SUPFAM" id="SSF48097">
    <property type="entry name" value="Regulator of G-protein signaling, RGS"/>
    <property type="match status" value="1"/>
</dbReference>
<dbReference type="PROSITE" id="PS50132">
    <property type="entry name" value="RGS"/>
    <property type="match status" value="1"/>
</dbReference>
<protein>
    <submittedName>
        <fullName evidence="5">Axin-1</fullName>
    </submittedName>
</protein>
<dbReference type="InterPro" id="IPR020103">
    <property type="entry name" value="PsdUridine_synth_cat_dom_sf"/>
</dbReference>
<feature type="region of interest" description="Disordered" evidence="4">
    <location>
        <begin position="743"/>
        <end position="974"/>
    </location>
</feature>
<dbReference type="PANTHER" id="PTHR46102">
    <property type="entry name" value="AXIN"/>
    <property type="match status" value="1"/>
</dbReference>
<dbReference type="GO" id="GO:0005737">
    <property type="term" value="C:cytoplasm"/>
    <property type="evidence" value="ECO:0007669"/>
    <property type="project" value="UniProtKB-SubCell"/>
</dbReference>
<feature type="compositionally biased region" description="Polar residues" evidence="4">
    <location>
        <begin position="824"/>
        <end position="835"/>
    </location>
</feature>
<dbReference type="Gene3D" id="3.30.2350.10">
    <property type="entry name" value="Pseudouridine synthase"/>
    <property type="match status" value="1"/>
</dbReference>
<dbReference type="GO" id="GO:0019901">
    <property type="term" value="F:protein kinase binding"/>
    <property type="evidence" value="ECO:0007669"/>
    <property type="project" value="TreeGrafter"/>
</dbReference>
<dbReference type="GO" id="GO:0008013">
    <property type="term" value="F:beta-catenin binding"/>
    <property type="evidence" value="ECO:0007669"/>
    <property type="project" value="TreeGrafter"/>
</dbReference>
<dbReference type="PROSITE" id="PS50841">
    <property type="entry name" value="DIX"/>
    <property type="match status" value="1"/>
</dbReference>
<feature type="compositionally biased region" description="Polar residues" evidence="4">
    <location>
        <begin position="459"/>
        <end position="477"/>
    </location>
</feature>
<feature type="compositionally biased region" description="Pro residues" evidence="4">
    <location>
        <begin position="478"/>
        <end position="487"/>
    </location>
</feature>
<dbReference type="SUPFAM" id="SSF54236">
    <property type="entry name" value="Ubiquitin-like"/>
    <property type="match status" value="1"/>
</dbReference>
<dbReference type="GO" id="GO:0003723">
    <property type="term" value="F:RNA binding"/>
    <property type="evidence" value="ECO:0007669"/>
    <property type="project" value="InterPro"/>
</dbReference>
<dbReference type="InterPro" id="IPR001158">
    <property type="entry name" value="DIX"/>
</dbReference>
<evidence type="ECO:0000256" key="1">
    <source>
        <dbReference type="ARBA" id="ARBA00004496"/>
    </source>
</evidence>
<evidence type="ECO:0000256" key="2">
    <source>
        <dbReference type="ARBA" id="ARBA00022490"/>
    </source>
</evidence>
<accession>K1Q7F9</accession>
<feature type="compositionally biased region" description="Gly residues" evidence="4">
    <location>
        <begin position="854"/>
        <end position="867"/>
    </location>
</feature>
<evidence type="ECO:0000256" key="4">
    <source>
        <dbReference type="SAM" id="MobiDB-lite"/>
    </source>
</evidence>
<dbReference type="Pfam" id="PF08833">
    <property type="entry name" value="Axin_b-cat_bind"/>
    <property type="match status" value="1"/>
</dbReference>
<dbReference type="GO" id="GO:0032436">
    <property type="term" value="P:positive regulation of proteasomal ubiquitin-dependent protein catabolic process"/>
    <property type="evidence" value="ECO:0007669"/>
    <property type="project" value="TreeGrafter"/>
</dbReference>
<dbReference type="SMART" id="SM00315">
    <property type="entry name" value="RGS"/>
    <property type="match status" value="1"/>
</dbReference>
<organism evidence="5">
    <name type="scientific">Magallana gigas</name>
    <name type="common">Pacific oyster</name>
    <name type="synonym">Crassostrea gigas</name>
    <dbReference type="NCBI Taxonomy" id="29159"/>
    <lineage>
        <taxon>Eukaryota</taxon>
        <taxon>Metazoa</taxon>
        <taxon>Spiralia</taxon>
        <taxon>Lophotrochozoa</taxon>
        <taxon>Mollusca</taxon>
        <taxon>Bivalvia</taxon>
        <taxon>Autobranchia</taxon>
        <taxon>Pteriomorphia</taxon>
        <taxon>Ostreida</taxon>
        <taxon>Ostreoidea</taxon>
        <taxon>Ostreidae</taxon>
        <taxon>Magallana</taxon>
    </lineage>
</organism>
<keyword evidence="2" id="KW-0963">Cytoplasm</keyword>
<dbReference type="InterPro" id="IPR024066">
    <property type="entry name" value="RGS_subdom1/3"/>
</dbReference>
<dbReference type="SMART" id="SM00021">
    <property type="entry name" value="DAX"/>
    <property type="match status" value="1"/>
</dbReference>
<keyword evidence="3" id="KW-0879">Wnt signaling pathway</keyword>
<feature type="compositionally biased region" description="Basic and acidic residues" evidence="4">
    <location>
        <begin position="893"/>
        <end position="903"/>
    </location>
</feature>
<dbReference type="InterPro" id="IPR014936">
    <property type="entry name" value="Axin_b-cat-bd"/>
</dbReference>
<dbReference type="InterPro" id="IPR044926">
    <property type="entry name" value="RGS_subdomain_2"/>
</dbReference>
<feature type="region of interest" description="Disordered" evidence="4">
    <location>
        <begin position="409"/>
        <end position="435"/>
    </location>
</feature>
<dbReference type="Pfam" id="PF00849">
    <property type="entry name" value="PseudoU_synth_2"/>
    <property type="match status" value="1"/>
</dbReference>
<dbReference type="GO" id="GO:0016055">
    <property type="term" value="P:Wnt signaling pathway"/>
    <property type="evidence" value="ECO:0007669"/>
    <property type="project" value="UniProtKB-KW"/>
</dbReference>
<dbReference type="GO" id="GO:0030877">
    <property type="term" value="C:beta-catenin destruction complex"/>
    <property type="evidence" value="ECO:0007669"/>
    <property type="project" value="TreeGrafter"/>
</dbReference>
<name>K1Q7F9_MAGGI</name>
<feature type="compositionally biased region" description="Low complexity" evidence="4">
    <location>
        <begin position="962"/>
        <end position="974"/>
    </location>
</feature>
<dbReference type="AlphaFoldDB" id="K1Q7F9"/>
<feature type="region of interest" description="Disordered" evidence="4">
    <location>
        <begin position="648"/>
        <end position="710"/>
    </location>
</feature>
<dbReference type="Gene3D" id="1.10.167.10">
    <property type="entry name" value="Regulator of G-protein Signalling 4, domain 2"/>
    <property type="match status" value="1"/>
</dbReference>
<gene>
    <name evidence="5" type="ORF">CGI_10019541</name>
</gene>
<dbReference type="SUPFAM" id="SSF55120">
    <property type="entry name" value="Pseudouridine synthase"/>
    <property type="match status" value="1"/>
</dbReference>
<dbReference type="InterPro" id="IPR016137">
    <property type="entry name" value="RGS"/>
</dbReference>
<sequence length="1057" mass="117587">MADHVHKIPSILHLCPDYIVVDKPFDTPINSEDPHMVSVETLLSKYYPHLRDPSVKHGFRFQHRLDLATSGVLCLCRTKKSAGKMFREFQKRSVLKHYIALVYGHLESKTQTVEVAVGEDSSVRDIHKMCTSDSESCINPREAITEITVLETGTYNDQPATKVLLRPHTGGNNFTESAPRPPVPGEENEIVSNGGMSTRSSESMKSHVSTKSSKSQTSIKSTTSNRDLTATHSPAATPRRSAKDKSLLLSGCDTEEAPLGFEPEGSDSNSPPFHENMENSSTPPFMRWAENLTYLLDDRDGLSLFTTFLDQEGFGKTYVEFYFACEGLKKSEPKKVQQIVKIINRKYFKSDKLPCVSEQTKCVIQEKLKKQTADRTIFDGAQLEVRNEMSCHSYPLFIKSDLYVQYIQKGGDSPNSNSSSGSNSARPMSMPLPTLPEDKVLADVSTDNAATLCGPPSSCKRSSSAKRTLETYTSTSFPAPPRVPPHPYHVSYAPTSEQESEIQSLSSDALTEDTLDNDSKRCKRQRRYMRREHMNRNPIEMSVIPRTERLPKDRNLAETDPPRFAALIIEKLEKLLQDHERNRLIEESLNRVIYDEKDGEEADRSLLSTSIAQKDLSSTSLLPLMTSAVLDEDNPDSILEEHCSRIWESSVGQTPSRSPGRHSPPNGDHRSHDRSRSKNQSQPSLPSHKQIHRKRPDFYSSFDSGMGEDKPALETHRHIHHHHHHHHPSSKSRAFPEYDSQKLYTGSDFDRGRTARKSGKCKHSDTSSNIDSGISMIESIPPMPNPNDPSTEKVLNWMMDNARENSNSGCADSDKSSSHKQRSRPNASASSSTPAYKSGSKKQGLGTSRSGSVDRGGGIQPYLGAGGFMPSQPFATDPSMPLPTPPNTTVQLEEAKRRLEERSIPTPVKSRSFGGITTKESKKVASVSQGAMRPAIPSTKTVPCELDMSGDSSTLEKKSSTKKSGSSSANTSGSADETVIGYYLCSEPIPYRITVQGKHITLAMFKQLIGRKGNFKYFFKKRSNEFESEVVFEEISNDDEVLPLWDGKIVAKVDKMD</sequence>
<evidence type="ECO:0000313" key="5">
    <source>
        <dbReference type="EMBL" id="EKC24785.1"/>
    </source>
</evidence>
<dbReference type="Pfam" id="PF00615">
    <property type="entry name" value="RGS"/>
    <property type="match status" value="1"/>
</dbReference>
<feature type="compositionally biased region" description="Low complexity" evidence="4">
    <location>
        <begin position="200"/>
        <end position="224"/>
    </location>
</feature>
<dbReference type="InterPro" id="IPR038207">
    <property type="entry name" value="DIX_dom_sf"/>
</dbReference>
<proteinExistence type="predicted"/>
<dbReference type="InterPro" id="IPR036305">
    <property type="entry name" value="RGS_sf"/>
</dbReference>
<feature type="compositionally biased region" description="Basic and acidic residues" evidence="4">
    <location>
        <begin position="667"/>
        <end position="676"/>
    </location>
</feature>
<dbReference type="GO" id="GO:0001522">
    <property type="term" value="P:pseudouridine synthesis"/>
    <property type="evidence" value="ECO:0007669"/>
    <property type="project" value="InterPro"/>
</dbReference>
<dbReference type="InterPro" id="IPR043581">
    <property type="entry name" value="Axin-like"/>
</dbReference>
<feature type="region of interest" description="Disordered" evidence="4">
    <location>
        <begin position="165"/>
        <end position="281"/>
    </location>
</feature>
<dbReference type="GO" id="GO:0048468">
    <property type="term" value="P:cell development"/>
    <property type="evidence" value="ECO:0007669"/>
    <property type="project" value="TreeGrafter"/>
</dbReference>
<reference evidence="5" key="1">
    <citation type="journal article" date="2012" name="Nature">
        <title>The oyster genome reveals stress adaptation and complexity of shell formation.</title>
        <authorList>
            <person name="Zhang G."/>
            <person name="Fang X."/>
            <person name="Guo X."/>
            <person name="Li L."/>
            <person name="Luo R."/>
            <person name="Xu F."/>
            <person name="Yang P."/>
            <person name="Zhang L."/>
            <person name="Wang X."/>
            <person name="Qi H."/>
            <person name="Xiong Z."/>
            <person name="Que H."/>
            <person name="Xie Y."/>
            <person name="Holland P.W."/>
            <person name="Paps J."/>
            <person name="Zhu Y."/>
            <person name="Wu F."/>
            <person name="Chen Y."/>
            <person name="Wang J."/>
            <person name="Peng C."/>
            <person name="Meng J."/>
            <person name="Yang L."/>
            <person name="Liu J."/>
            <person name="Wen B."/>
            <person name="Zhang N."/>
            <person name="Huang Z."/>
            <person name="Zhu Q."/>
            <person name="Feng Y."/>
            <person name="Mount A."/>
            <person name="Hedgecock D."/>
            <person name="Xu Z."/>
            <person name="Liu Y."/>
            <person name="Domazet-Loso T."/>
            <person name="Du Y."/>
            <person name="Sun X."/>
            <person name="Zhang S."/>
            <person name="Liu B."/>
            <person name="Cheng P."/>
            <person name="Jiang X."/>
            <person name="Li J."/>
            <person name="Fan D."/>
            <person name="Wang W."/>
            <person name="Fu W."/>
            <person name="Wang T."/>
            <person name="Wang B."/>
            <person name="Zhang J."/>
            <person name="Peng Z."/>
            <person name="Li Y."/>
            <person name="Li N."/>
            <person name="Wang J."/>
            <person name="Chen M."/>
            <person name="He Y."/>
            <person name="Tan F."/>
            <person name="Song X."/>
            <person name="Zheng Q."/>
            <person name="Huang R."/>
            <person name="Yang H."/>
            <person name="Du X."/>
            <person name="Chen L."/>
            <person name="Yang M."/>
            <person name="Gaffney P.M."/>
            <person name="Wang S."/>
            <person name="Luo L."/>
            <person name="She Z."/>
            <person name="Ming Y."/>
            <person name="Huang W."/>
            <person name="Zhang S."/>
            <person name="Huang B."/>
            <person name="Zhang Y."/>
            <person name="Qu T."/>
            <person name="Ni P."/>
            <person name="Miao G."/>
            <person name="Wang J."/>
            <person name="Wang Q."/>
            <person name="Steinberg C.E."/>
            <person name="Wang H."/>
            <person name="Li N."/>
            <person name="Qian L."/>
            <person name="Zhang G."/>
            <person name="Li Y."/>
            <person name="Yang H."/>
            <person name="Liu X."/>
            <person name="Wang J."/>
            <person name="Yin Y."/>
            <person name="Wang J."/>
        </authorList>
    </citation>
    <scope>NUCLEOTIDE SEQUENCE [LARGE SCALE GENOMIC DNA]</scope>
    <source>
        <strain evidence="5">05x7-T-G4-1.051#20</strain>
    </source>
</reference>
<feature type="region of interest" description="Disordered" evidence="4">
    <location>
        <begin position="451"/>
        <end position="520"/>
    </location>
</feature>
<dbReference type="GO" id="GO:0005634">
    <property type="term" value="C:nucleus"/>
    <property type="evidence" value="ECO:0007669"/>
    <property type="project" value="TreeGrafter"/>
</dbReference>
<dbReference type="GO" id="GO:0060090">
    <property type="term" value="F:molecular adaptor activity"/>
    <property type="evidence" value="ECO:0007669"/>
    <property type="project" value="TreeGrafter"/>
</dbReference>
<dbReference type="GO" id="GO:0005886">
    <property type="term" value="C:plasma membrane"/>
    <property type="evidence" value="ECO:0007669"/>
    <property type="project" value="TreeGrafter"/>
</dbReference>